<keyword evidence="1" id="KW-0378">Hydrolase</keyword>
<keyword evidence="1" id="KW-0540">Nuclease</keyword>
<dbReference type="InterPro" id="IPR042099">
    <property type="entry name" value="ANL_N_sf"/>
</dbReference>
<reference evidence="1 2" key="1">
    <citation type="submission" date="2020-09" db="EMBL/GenBank/DDBJ databases">
        <authorList>
            <person name="Qin H."/>
            <person name="Tong Y."/>
            <person name="Fan H."/>
            <person name="Song L."/>
            <person name="An X."/>
            <person name="Hu Y."/>
        </authorList>
    </citation>
    <scope>NUCLEOTIDE SEQUENCE [LARGE SCALE GENOMIC DNA]</scope>
</reference>
<evidence type="ECO:0000313" key="1">
    <source>
        <dbReference type="EMBL" id="QOI69617.1"/>
    </source>
</evidence>
<dbReference type="Gene3D" id="3.40.50.12780">
    <property type="entry name" value="N-terminal domain of ligase-like"/>
    <property type="match status" value="1"/>
</dbReference>
<dbReference type="GeneID" id="62680977"/>
<dbReference type="GO" id="GO:0004519">
    <property type="term" value="F:endonuclease activity"/>
    <property type="evidence" value="ECO:0007669"/>
    <property type="project" value="UniProtKB-KW"/>
</dbReference>
<organism evidence="1 2">
    <name type="scientific">Aeromonas phage BUCT551</name>
    <dbReference type="NCBI Taxonomy" id="2776735"/>
    <lineage>
        <taxon>Viruses</taxon>
        <taxon>Duplodnaviria</taxon>
        <taxon>Heunggongvirae</taxon>
        <taxon>Uroviricota</taxon>
        <taxon>Caudoviricetes</taxon>
        <taxon>Casjensviridae</taxon>
        <taxon>Sharonstreetvirus</taxon>
        <taxon>Sharonstreetvirus BUCT551</taxon>
    </lineage>
</organism>
<sequence length="218" mass="24276">MPKITALQEITKAHGVTVAQLIATYGHRPETLRRWATVQPATVIALIAALKAGAVSVPIVASKPADQVARIRRKAAQRRYYQKTKTRRTREQRQARHQAREQRKAQHLADVARVLAWGIPAKAWPSRKIATAAHRLRLAGGLVSADDVRGVLAGQGWRCAYCGHPHGLQVRRIDYQAEPDAGNLIGLCQFHGQDRGNMPDREYRKREGIPAVTKWDGI</sequence>
<dbReference type="EMBL" id="MT952005">
    <property type="protein sequence ID" value="QOI69617.1"/>
    <property type="molecule type" value="Genomic_DNA"/>
</dbReference>
<protein>
    <submittedName>
        <fullName evidence="1">Endonuclease</fullName>
    </submittedName>
</protein>
<keyword evidence="2" id="KW-1185">Reference proteome</keyword>
<dbReference type="Proteomes" id="UP000593732">
    <property type="component" value="Segment"/>
</dbReference>
<proteinExistence type="predicted"/>
<evidence type="ECO:0000313" key="2">
    <source>
        <dbReference type="Proteomes" id="UP000593732"/>
    </source>
</evidence>
<keyword evidence="1" id="KW-0255">Endonuclease</keyword>
<dbReference type="KEGG" id="vg:62680977"/>
<dbReference type="RefSeq" id="YP_009998317.1">
    <property type="nucleotide sequence ID" value="NC_052986.1"/>
</dbReference>
<accession>A0A7L8ZJX2</accession>
<name>A0A7L8ZJX2_9CAUD</name>